<comment type="caution">
    <text evidence="2">The sequence shown here is derived from an EMBL/GenBank/DDBJ whole genome shotgun (WGS) entry which is preliminary data.</text>
</comment>
<evidence type="ECO:0008006" key="4">
    <source>
        <dbReference type="Google" id="ProtNLM"/>
    </source>
</evidence>
<feature type="compositionally biased region" description="Gly residues" evidence="1">
    <location>
        <begin position="43"/>
        <end position="66"/>
    </location>
</feature>
<feature type="compositionally biased region" description="Polar residues" evidence="1">
    <location>
        <begin position="76"/>
        <end position="88"/>
    </location>
</feature>
<accession>A0ABQ8N4I6</accession>
<dbReference type="Proteomes" id="UP001059893">
    <property type="component" value="Unassembled WGS sequence"/>
</dbReference>
<sequence>MSSNNNNNNNNTMGAGNKASGDQASGNATGQAGGSQAGSNATGQGGVPSGNADGGRPQGGAGGRGRQGSSHASGSNQLPLGQGHQQALTIRPRGGGSGRGSLHSVQSGRIQKRMGTVKFASHDKDPKDIDPNYEVVKKAPKLETLEGRNVAIVHDKAIQASGDPDVIMPFAWALMATCGDGVQWDISIAPSKGYNIEESLRVNQARLTAGPEPKAQGRVVEEMDVDEDANLPKLQPGQKRCANCREVGHELEDCVRPSTQDWHKPKFHGGIRGCPSCNALHCIDTCAKFLALSAAERAYVLVERRQGKPQMWTRHCIYERGVLELLERRTDIVPPLSILWVLANKETVAKAPYDYSLPKSTPFLKDDLASTMANVAWMKREVGYRFCILHPDLVHAMRNELNRAVARRAAAHAARLLKEEEALKEARIYLREQRMAQRAADAAEAAEQPAGTEGTEGDIGIAQMEDQNADTGMDIDSAPPVDAAANAGASSAASAAPTPKAKTLGSGTSGKREPAKRSGRGSL</sequence>
<gene>
    <name evidence="2" type="ORF">MCOR33_010875</name>
</gene>
<feature type="compositionally biased region" description="Low complexity" evidence="1">
    <location>
        <begin position="477"/>
        <end position="501"/>
    </location>
</feature>
<evidence type="ECO:0000313" key="2">
    <source>
        <dbReference type="EMBL" id="KAI6291047.1"/>
    </source>
</evidence>
<evidence type="ECO:0000256" key="1">
    <source>
        <dbReference type="SAM" id="MobiDB-lite"/>
    </source>
</evidence>
<dbReference type="EMBL" id="JABSND010000398">
    <property type="protein sequence ID" value="KAI6291047.1"/>
    <property type="molecule type" value="Genomic_DNA"/>
</dbReference>
<evidence type="ECO:0000313" key="3">
    <source>
        <dbReference type="Proteomes" id="UP001059893"/>
    </source>
</evidence>
<feature type="region of interest" description="Disordered" evidence="1">
    <location>
        <begin position="466"/>
        <end position="523"/>
    </location>
</feature>
<feature type="compositionally biased region" description="Basic and acidic residues" evidence="1">
    <location>
        <begin position="120"/>
        <end position="131"/>
    </location>
</feature>
<name>A0ABQ8N4I6_PYRGI</name>
<protein>
    <recommendedName>
        <fullName evidence="4">CCHC-type domain-containing protein</fullName>
    </recommendedName>
</protein>
<reference evidence="2" key="1">
    <citation type="submission" date="2021-01" db="EMBL/GenBank/DDBJ databases">
        <title>Deciphering the adaptive evolutionary patterns associated with biogeogrpahic diversity in the finger millet blast pathogen Magnaporthe oryzae in Eastern Africa.</title>
        <authorList>
            <person name="Onyema G."/>
            <person name="Shittu T.A."/>
            <person name="Dodsworth S."/>
            <person name="Devilliers S."/>
            <person name="Muthumeenakshi S."/>
            <person name="Sreenivasaprasad S."/>
        </authorList>
    </citation>
    <scope>NUCLEOTIDE SEQUENCE</scope>
    <source>
        <strain evidence="2">D15/s37</strain>
    </source>
</reference>
<feature type="compositionally biased region" description="Low complexity" evidence="1">
    <location>
        <begin position="440"/>
        <end position="450"/>
    </location>
</feature>
<keyword evidence="3" id="KW-1185">Reference proteome</keyword>
<feature type="region of interest" description="Disordered" evidence="1">
    <location>
        <begin position="1"/>
        <end position="131"/>
    </location>
</feature>
<proteinExistence type="predicted"/>
<organism evidence="2 3">
    <name type="scientific">Pyricularia grisea</name>
    <name type="common">Crabgrass-specific blast fungus</name>
    <name type="synonym">Magnaporthe grisea</name>
    <dbReference type="NCBI Taxonomy" id="148305"/>
    <lineage>
        <taxon>Eukaryota</taxon>
        <taxon>Fungi</taxon>
        <taxon>Dikarya</taxon>
        <taxon>Ascomycota</taxon>
        <taxon>Pezizomycotina</taxon>
        <taxon>Sordariomycetes</taxon>
        <taxon>Sordariomycetidae</taxon>
        <taxon>Magnaporthales</taxon>
        <taxon>Pyriculariaceae</taxon>
        <taxon>Pyricularia</taxon>
    </lineage>
</organism>
<feature type="region of interest" description="Disordered" evidence="1">
    <location>
        <begin position="440"/>
        <end position="459"/>
    </location>
</feature>
<feature type="compositionally biased region" description="Low complexity" evidence="1">
    <location>
        <begin position="1"/>
        <end position="11"/>
    </location>
</feature>